<evidence type="ECO:0000256" key="4">
    <source>
        <dbReference type="ARBA" id="ARBA00023136"/>
    </source>
</evidence>
<feature type="domain" description="Sodium/calcium exchanger membrane region" evidence="6">
    <location>
        <begin position="6"/>
        <end position="154"/>
    </location>
</feature>
<dbReference type="GO" id="GO:0005886">
    <property type="term" value="C:plasma membrane"/>
    <property type="evidence" value="ECO:0007669"/>
    <property type="project" value="TreeGrafter"/>
</dbReference>
<feature type="domain" description="Sodium/calcium exchanger membrane region" evidence="6">
    <location>
        <begin position="175"/>
        <end position="317"/>
    </location>
</feature>
<dbReference type="InterPro" id="IPR004837">
    <property type="entry name" value="NaCa_Exmemb"/>
</dbReference>
<dbReference type="Gene3D" id="1.20.1420.30">
    <property type="entry name" value="NCX, central ion-binding region"/>
    <property type="match status" value="2"/>
</dbReference>
<proteinExistence type="predicted"/>
<dbReference type="GO" id="GO:0006874">
    <property type="term" value="P:intracellular calcium ion homeostasis"/>
    <property type="evidence" value="ECO:0007669"/>
    <property type="project" value="TreeGrafter"/>
</dbReference>
<feature type="transmembrane region" description="Helical" evidence="5">
    <location>
        <begin position="239"/>
        <end position="258"/>
    </location>
</feature>
<comment type="subcellular location">
    <subcellularLocation>
        <location evidence="1">Membrane</location>
        <topology evidence="1">Multi-pass membrane protein</topology>
    </subcellularLocation>
</comment>
<dbReference type="Pfam" id="PF01699">
    <property type="entry name" value="Na_Ca_ex"/>
    <property type="match status" value="2"/>
</dbReference>
<dbReference type="PANTHER" id="PTHR10846:SF8">
    <property type="entry name" value="INNER MEMBRANE PROTEIN YRBG"/>
    <property type="match status" value="1"/>
</dbReference>
<dbReference type="EMBL" id="DSTT01000005">
    <property type="protein sequence ID" value="HFK23820.1"/>
    <property type="molecule type" value="Genomic_DNA"/>
</dbReference>
<dbReference type="NCBIfam" id="TIGR00367">
    <property type="entry name" value="calcium/sodium antiporter"/>
    <property type="match status" value="1"/>
</dbReference>
<evidence type="ECO:0000256" key="5">
    <source>
        <dbReference type="SAM" id="Phobius"/>
    </source>
</evidence>
<keyword evidence="3 5" id="KW-1133">Transmembrane helix</keyword>
<feature type="transmembrane region" description="Helical" evidence="5">
    <location>
        <begin position="206"/>
        <end position="227"/>
    </location>
</feature>
<evidence type="ECO:0000259" key="6">
    <source>
        <dbReference type="Pfam" id="PF01699"/>
    </source>
</evidence>
<accession>A0A7C3N718</accession>
<evidence type="ECO:0000256" key="1">
    <source>
        <dbReference type="ARBA" id="ARBA00004141"/>
    </source>
</evidence>
<reference evidence="7" key="1">
    <citation type="journal article" date="2020" name="mSystems">
        <title>Genome- and Community-Level Interaction Insights into Carbon Utilization and Element Cycling Functions of Hydrothermarchaeota in Hydrothermal Sediment.</title>
        <authorList>
            <person name="Zhou Z."/>
            <person name="Liu Y."/>
            <person name="Xu W."/>
            <person name="Pan J."/>
            <person name="Luo Z.H."/>
            <person name="Li M."/>
        </authorList>
    </citation>
    <scope>NUCLEOTIDE SEQUENCE [LARGE SCALE GENOMIC DNA]</scope>
    <source>
        <strain evidence="7">SpSt-464</strain>
    </source>
</reference>
<gene>
    <name evidence="7" type="ORF">ENS15_04125</name>
</gene>
<keyword evidence="2 5" id="KW-0812">Transmembrane</keyword>
<evidence type="ECO:0000256" key="3">
    <source>
        <dbReference type="ARBA" id="ARBA00022989"/>
    </source>
</evidence>
<feature type="transmembrane region" description="Helical" evidence="5">
    <location>
        <begin position="6"/>
        <end position="24"/>
    </location>
</feature>
<name>A0A7C3N718_UNCW3</name>
<dbReference type="GO" id="GO:0008273">
    <property type="term" value="F:calcium, potassium:sodium antiporter activity"/>
    <property type="evidence" value="ECO:0007669"/>
    <property type="project" value="TreeGrafter"/>
</dbReference>
<dbReference type="InterPro" id="IPR044880">
    <property type="entry name" value="NCX_ion-bd_dom_sf"/>
</dbReference>
<comment type="caution">
    <text evidence="7">The sequence shown here is derived from an EMBL/GenBank/DDBJ whole genome shotgun (WGS) entry which is preliminary data.</text>
</comment>
<feature type="transmembrane region" description="Helical" evidence="5">
    <location>
        <begin position="36"/>
        <end position="63"/>
    </location>
</feature>
<keyword evidence="4 5" id="KW-0472">Membrane</keyword>
<feature type="transmembrane region" description="Helical" evidence="5">
    <location>
        <begin position="137"/>
        <end position="154"/>
    </location>
</feature>
<feature type="transmembrane region" description="Helical" evidence="5">
    <location>
        <begin position="303"/>
        <end position="319"/>
    </location>
</feature>
<dbReference type="AlphaFoldDB" id="A0A7C3N718"/>
<organism evidence="7">
    <name type="scientific">candidate division WOR-3 bacterium</name>
    <dbReference type="NCBI Taxonomy" id="2052148"/>
    <lineage>
        <taxon>Bacteria</taxon>
        <taxon>Bacteria division WOR-3</taxon>
    </lineage>
</organism>
<feature type="transmembrane region" description="Helical" evidence="5">
    <location>
        <begin position="75"/>
        <end position="96"/>
    </location>
</feature>
<feature type="transmembrane region" description="Helical" evidence="5">
    <location>
        <begin position="270"/>
        <end position="291"/>
    </location>
</feature>
<dbReference type="InterPro" id="IPR004481">
    <property type="entry name" value="K/Na/Ca-exchanger"/>
</dbReference>
<dbReference type="GO" id="GO:0005262">
    <property type="term" value="F:calcium channel activity"/>
    <property type="evidence" value="ECO:0007669"/>
    <property type="project" value="TreeGrafter"/>
</dbReference>
<feature type="transmembrane region" description="Helical" evidence="5">
    <location>
        <begin position="175"/>
        <end position="194"/>
    </location>
</feature>
<dbReference type="PANTHER" id="PTHR10846">
    <property type="entry name" value="SODIUM/POTASSIUM/CALCIUM EXCHANGER"/>
    <property type="match status" value="1"/>
</dbReference>
<evidence type="ECO:0000256" key="2">
    <source>
        <dbReference type="ARBA" id="ARBA00022692"/>
    </source>
</evidence>
<evidence type="ECO:0000313" key="7">
    <source>
        <dbReference type="EMBL" id="HFK23820.1"/>
    </source>
</evidence>
<sequence>MLFLQISVFFISLFVLIKSADIFVQGSSSIAKRFKISQIVIGLTLVSIGTSLPEMVVNIFASISVNYEIVFGNVIGSNITNILLILGISGLINPIVVKRNTTYKEIPFSFLSTLILFILVNDKIVNGNNFENVLSRSEGMILLIMFFGFMYYVIKIAKVEPSIEENIKILSLKKSIIFIIFGLIFLFVSARFTVQSAVYIARFFKVSEALISLTIISVGTSLPELITSSVASYRKNSDIAIGNIIGSNIFNILFILGISSLIRNAYYKTIFNFDILILFYSTFLLFSLMFLGKRHILGKKGSFSMLVSYLIYLIIIILRK</sequence>
<feature type="transmembrane region" description="Helical" evidence="5">
    <location>
        <begin position="108"/>
        <end position="125"/>
    </location>
</feature>
<protein>
    <submittedName>
        <fullName evidence="7">Calcium/sodium antiporter</fullName>
    </submittedName>
</protein>